<feature type="transmembrane region" description="Helical" evidence="16">
    <location>
        <begin position="50"/>
        <end position="72"/>
    </location>
</feature>
<evidence type="ECO:0000256" key="14">
    <source>
        <dbReference type="ARBA" id="ARBA00031019"/>
    </source>
</evidence>
<evidence type="ECO:0000256" key="4">
    <source>
        <dbReference type="ARBA" id="ARBA00021095"/>
    </source>
</evidence>
<keyword evidence="17" id="KW-0732">Signal</keyword>
<feature type="transmembrane region" description="Helical" evidence="16">
    <location>
        <begin position="128"/>
        <end position="152"/>
    </location>
</feature>
<keyword evidence="5" id="KW-0813">Transport</keyword>
<sequence length="166" mass="19510">MLCMTLMIMLIILSLLTPMLNHPMSLGLNLLIQTINISMITGIMNKTFWYSYVLFLIMIGGMIVLFIYMTSIASNEMFKFSNKIFIMMLMSMFIMFMLMTMFKLNLTFNMNSMNSLYPYMFELSLNKFFNYPSNLIMTLMIIYLFITLIAVVKITNIKMGPLRQKF</sequence>
<keyword evidence="13 16" id="KW-0472">Membrane</keyword>
<evidence type="ECO:0000256" key="17">
    <source>
        <dbReference type="SAM" id="SignalP"/>
    </source>
</evidence>
<proteinExistence type="inferred from homology"/>
<feature type="signal peptide" evidence="17">
    <location>
        <begin position="1"/>
        <end position="21"/>
    </location>
</feature>
<accession>A0A140EG81</accession>
<keyword evidence="12 18" id="KW-0496">Mitochondrion</keyword>
<evidence type="ECO:0000256" key="10">
    <source>
        <dbReference type="ARBA" id="ARBA00022989"/>
    </source>
</evidence>
<dbReference type="GO" id="GO:0008137">
    <property type="term" value="F:NADH dehydrogenase (ubiquinone) activity"/>
    <property type="evidence" value="ECO:0007669"/>
    <property type="project" value="UniProtKB-EC"/>
</dbReference>
<keyword evidence="11" id="KW-0520">NAD</keyword>
<keyword evidence="10 16" id="KW-1133">Transmembrane helix</keyword>
<evidence type="ECO:0000256" key="7">
    <source>
        <dbReference type="ARBA" id="ARBA00022692"/>
    </source>
</evidence>
<evidence type="ECO:0000256" key="16">
    <source>
        <dbReference type="SAM" id="Phobius"/>
    </source>
</evidence>
<comment type="subcellular location">
    <subcellularLocation>
        <location evidence="1">Mitochondrion membrane</location>
        <topology evidence="1">Multi-pass membrane protein</topology>
    </subcellularLocation>
</comment>
<feature type="chain" id="PRO_5007302210" description="NADH-ubiquinone oxidoreductase chain 6" evidence="17">
    <location>
        <begin position="22"/>
        <end position="166"/>
    </location>
</feature>
<dbReference type="PANTHER" id="PTHR11435">
    <property type="entry name" value="NADH UBIQUINONE OXIDOREDUCTASE SUBUNIT ND6"/>
    <property type="match status" value="1"/>
</dbReference>
<keyword evidence="7 16" id="KW-0812">Transmembrane</keyword>
<evidence type="ECO:0000256" key="1">
    <source>
        <dbReference type="ARBA" id="ARBA00004225"/>
    </source>
</evidence>
<evidence type="ECO:0000256" key="6">
    <source>
        <dbReference type="ARBA" id="ARBA00022660"/>
    </source>
</evidence>
<protein>
    <recommendedName>
        <fullName evidence="4">NADH-ubiquinone oxidoreductase chain 6</fullName>
        <ecNumber evidence="3">7.1.1.2</ecNumber>
    </recommendedName>
    <alternativeName>
        <fullName evidence="14">NADH dehydrogenase subunit 6</fullName>
    </alternativeName>
</protein>
<evidence type="ECO:0000256" key="13">
    <source>
        <dbReference type="ARBA" id="ARBA00023136"/>
    </source>
</evidence>
<keyword evidence="6" id="KW-0679">Respiratory chain</keyword>
<comment type="similarity">
    <text evidence="2">Belongs to the complex I subunit 6 family.</text>
</comment>
<keyword evidence="8" id="KW-1278">Translocase</keyword>
<name>A0A140EG81_9COLE</name>
<geneLocation type="mitochondrion" evidence="18"/>
<dbReference type="GO" id="GO:0031966">
    <property type="term" value="C:mitochondrial membrane"/>
    <property type="evidence" value="ECO:0007669"/>
    <property type="project" value="UniProtKB-SubCell"/>
</dbReference>
<evidence type="ECO:0000256" key="3">
    <source>
        <dbReference type="ARBA" id="ARBA00012944"/>
    </source>
</evidence>
<reference evidence="18" key="1">
    <citation type="submission" date="2015-09" db="EMBL/GenBank/DDBJ databases">
        <title>Capturing the unknown biodiversity of arthropods in tropical forests using metagenomics.</title>
        <authorList>
            <person name="Andujar C."/>
            <person name="Creedy T.J."/>
            <person name="Garner B."/>
            <person name="Canty R."/>
            <person name="Warner H.B."/>
            <person name="Lipecki J."/>
            <person name="Crampton-Platt A."/>
            <person name="Gabrielli M."/>
            <person name="Croydon-Veleslavov I.A."/>
            <person name="Lim J.L."/>
            <person name="Linard B."/>
            <person name="Vogler A."/>
        </authorList>
    </citation>
    <scope>NUCLEOTIDE SEQUENCE</scope>
</reference>
<comment type="catalytic activity">
    <reaction evidence="15">
        <text>a ubiquinone + NADH + 5 H(+)(in) = a ubiquinol + NAD(+) + 4 H(+)(out)</text>
        <dbReference type="Rhea" id="RHEA:29091"/>
        <dbReference type="Rhea" id="RHEA-COMP:9565"/>
        <dbReference type="Rhea" id="RHEA-COMP:9566"/>
        <dbReference type="ChEBI" id="CHEBI:15378"/>
        <dbReference type="ChEBI" id="CHEBI:16389"/>
        <dbReference type="ChEBI" id="CHEBI:17976"/>
        <dbReference type="ChEBI" id="CHEBI:57540"/>
        <dbReference type="ChEBI" id="CHEBI:57945"/>
        <dbReference type="EC" id="7.1.1.2"/>
    </reaction>
</comment>
<evidence type="ECO:0000256" key="5">
    <source>
        <dbReference type="ARBA" id="ARBA00022448"/>
    </source>
</evidence>
<organism evidence="18">
    <name type="scientific">Staphylinidae sp. BMNH 1274190</name>
    <dbReference type="NCBI Taxonomy" id="1796555"/>
    <lineage>
        <taxon>Eukaryota</taxon>
        <taxon>Metazoa</taxon>
        <taxon>Ecdysozoa</taxon>
        <taxon>Arthropoda</taxon>
        <taxon>Hexapoda</taxon>
        <taxon>Insecta</taxon>
        <taxon>Pterygota</taxon>
        <taxon>Neoptera</taxon>
        <taxon>Endopterygota</taxon>
        <taxon>Coleoptera</taxon>
        <taxon>Polyphaga</taxon>
        <taxon>Staphyliniformia</taxon>
        <taxon>Staphylinidae</taxon>
    </lineage>
</organism>
<evidence type="ECO:0000256" key="2">
    <source>
        <dbReference type="ARBA" id="ARBA00005698"/>
    </source>
</evidence>
<evidence type="ECO:0000256" key="15">
    <source>
        <dbReference type="ARBA" id="ARBA00049551"/>
    </source>
</evidence>
<dbReference type="InterPro" id="IPR050269">
    <property type="entry name" value="ComplexI_Subunit6"/>
</dbReference>
<feature type="transmembrane region" description="Helical" evidence="16">
    <location>
        <begin position="84"/>
        <end position="108"/>
    </location>
</feature>
<evidence type="ECO:0000256" key="9">
    <source>
        <dbReference type="ARBA" id="ARBA00022982"/>
    </source>
</evidence>
<dbReference type="PANTHER" id="PTHR11435:SF1">
    <property type="entry name" value="NADH-UBIQUINONE OXIDOREDUCTASE CHAIN 6"/>
    <property type="match status" value="1"/>
</dbReference>
<evidence type="ECO:0000313" key="18">
    <source>
        <dbReference type="EMBL" id="AML25702.1"/>
    </source>
</evidence>
<evidence type="ECO:0000256" key="8">
    <source>
        <dbReference type="ARBA" id="ARBA00022967"/>
    </source>
</evidence>
<dbReference type="AlphaFoldDB" id="A0A140EG81"/>
<dbReference type="EC" id="7.1.1.2" evidence="3"/>
<dbReference type="EMBL" id="KT696178">
    <property type="protein sequence ID" value="AML25702.1"/>
    <property type="molecule type" value="Genomic_DNA"/>
</dbReference>
<keyword evidence="9" id="KW-0249">Electron transport</keyword>
<evidence type="ECO:0000256" key="11">
    <source>
        <dbReference type="ARBA" id="ARBA00023027"/>
    </source>
</evidence>
<gene>
    <name evidence="18" type="primary">ND6</name>
</gene>
<evidence type="ECO:0000256" key="12">
    <source>
        <dbReference type="ARBA" id="ARBA00023128"/>
    </source>
</evidence>